<comment type="caution">
    <text evidence="2">The sequence shown here is derived from an EMBL/GenBank/DDBJ whole genome shotgun (WGS) entry which is preliminary data.</text>
</comment>
<organism evidence="2 3">
    <name type="scientific">Caerostris extrusa</name>
    <name type="common">Bark spider</name>
    <name type="synonym">Caerostris bankana</name>
    <dbReference type="NCBI Taxonomy" id="172846"/>
    <lineage>
        <taxon>Eukaryota</taxon>
        <taxon>Metazoa</taxon>
        <taxon>Ecdysozoa</taxon>
        <taxon>Arthropoda</taxon>
        <taxon>Chelicerata</taxon>
        <taxon>Arachnida</taxon>
        <taxon>Araneae</taxon>
        <taxon>Araneomorphae</taxon>
        <taxon>Entelegynae</taxon>
        <taxon>Araneoidea</taxon>
        <taxon>Araneidae</taxon>
        <taxon>Caerostris</taxon>
    </lineage>
</organism>
<feature type="region of interest" description="Disordered" evidence="1">
    <location>
        <begin position="69"/>
        <end position="93"/>
    </location>
</feature>
<dbReference type="EMBL" id="BPLR01002939">
    <property type="protein sequence ID" value="GIX79460.1"/>
    <property type="molecule type" value="Genomic_DNA"/>
</dbReference>
<reference evidence="2 3" key="1">
    <citation type="submission" date="2021-06" db="EMBL/GenBank/DDBJ databases">
        <title>Caerostris extrusa draft genome.</title>
        <authorList>
            <person name="Kono N."/>
            <person name="Arakawa K."/>
        </authorList>
    </citation>
    <scope>NUCLEOTIDE SEQUENCE [LARGE SCALE GENOMIC DNA]</scope>
</reference>
<keyword evidence="3" id="KW-1185">Reference proteome</keyword>
<sequence>MNLFATRRNKPANNKANLNLRTQHSSKWHSCFFRLLSTRELFLCSSDSYGPRDCSEEDSCARTETNIFLRQMGGKPEKGKYSEEKKETHSDTH</sequence>
<accession>A0AAV4N6L8</accession>
<dbReference type="AlphaFoldDB" id="A0AAV4N6L8"/>
<feature type="compositionally biased region" description="Basic and acidic residues" evidence="1">
    <location>
        <begin position="75"/>
        <end position="93"/>
    </location>
</feature>
<evidence type="ECO:0000256" key="1">
    <source>
        <dbReference type="SAM" id="MobiDB-lite"/>
    </source>
</evidence>
<name>A0AAV4N6L8_CAEEX</name>
<evidence type="ECO:0000313" key="2">
    <source>
        <dbReference type="EMBL" id="GIX79460.1"/>
    </source>
</evidence>
<proteinExistence type="predicted"/>
<dbReference type="Proteomes" id="UP001054945">
    <property type="component" value="Unassembled WGS sequence"/>
</dbReference>
<protein>
    <submittedName>
        <fullName evidence="2">Uncharacterized protein</fullName>
    </submittedName>
</protein>
<evidence type="ECO:0000313" key="3">
    <source>
        <dbReference type="Proteomes" id="UP001054945"/>
    </source>
</evidence>
<gene>
    <name evidence="2" type="ORF">CEXT_603371</name>
</gene>